<organism evidence="1 2">
    <name type="scientific">Vibrio marinisediminis</name>
    <dbReference type="NCBI Taxonomy" id="2758441"/>
    <lineage>
        <taxon>Bacteria</taxon>
        <taxon>Pseudomonadati</taxon>
        <taxon>Pseudomonadota</taxon>
        <taxon>Gammaproteobacteria</taxon>
        <taxon>Vibrionales</taxon>
        <taxon>Vibrionaceae</taxon>
        <taxon>Vibrio</taxon>
    </lineage>
</organism>
<keyword evidence="2" id="KW-1185">Reference proteome</keyword>
<feature type="non-terminal residue" evidence="1">
    <location>
        <position position="96"/>
    </location>
</feature>
<evidence type="ECO:0000313" key="1">
    <source>
        <dbReference type="EMBL" id="MBA5764804.1"/>
    </source>
</evidence>
<protein>
    <submittedName>
        <fullName evidence="1">Cytosine deaminase</fullName>
    </submittedName>
</protein>
<reference evidence="1 2" key="1">
    <citation type="submission" date="2020-07" db="EMBL/GenBank/DDBJ databases">
        <title>Vibrio marinisediminis sp. nov., isolated from marine sediment.</title>
        <authorList>
            <person name="Ji X."/>
        </authorList>
    </citation>
    <scope>NUCLEOTIDE SEQUENCE [LARGE SCALE GENOMIC DNA]</scope>
    <source>
        <strain evidence="1 2">404</strain>
    </source>
</reference>
<evidence type="ECO:0000313" key="2">
    <source>
        <dbReference type="Proteomes" id="UP000571701"/>
    </source>
</evidence>
<name>A0A7W2FV40_9VIBR</name>
<dbReference type="SUPFAM" id="SSF51556">
    <property type="entry name" value="Metallo-dependent hydrolases"/>
    <property type="match status" value="1"/>
</dbReference>
<dbReference type="AlphaFoldDB" id="A0A7W2FV40"/>
<dbReference type="Proteomes" id="UP000571701">
    <property type="component" value="Unassembled WGS sequence"/>
</dbReference>
<comment type="caution">
    <text evidence="1">The sequence shown here is derived from an EMBL/GenBank/DDBJ whole genome shotgun (WGS) entry which is preliminary data.</text>
</comment>
<sequence>TADRVAETPGGVLGMVTYPVPDLIDRLRGFFAMAAERGLAADFHVDETMDPSSETLRAIAETAHEVGFDAPITVGHCCSLGTQDEARALDTLDLVA</sequence>
<gene>
    <name evidence="1" type="ORF">H2O73_20870</name>
</gene>
<dbReference type="InterPro" id="IPR032466">
    <property type="entry name" value="Metal_Hydrolase"/>
</dbReference>
<accession>A0A7W2FV40</accession>
<dbReference type="Gene3D" id="3.20.20.140">
    <property type="entry name" value="Metal-dependent hydrolases"/>
    <property type="match status" value="1"/>
</dbReference>
<dbReference type="EMBL" id="JACFYF010000189">
    <property type="protein sequence ID" value="MBA5764804.1"/>
    <property type="molecule type" value="Genomic_DNA"/>
</dbReference>
<feature type="non-terminal residue" evidence="1">
    <location>
        <position position="1"/>
    </location>
</feature>
<proteinExistence type="predicted"/>